<organism evidence="2 3">
    <name type="scientific">Enterococcus devriesei</name>
    <dbReference type="NCBI Taxonomy" id="319970"/>
    <lineage>
        <taxon>Bacteria</taxon>
        <taxon>Bacillati</taxon>
        <taxon>Bacillota</taxon>
        <taxon>Bacilli</taxon>
        <taxon>Lactobacillales</taxon>
        <taxon>Enterococcaceae</taxon>
        <taxon>Enterococcus</taxon>
    </lineage>
</organism>
<evidence type="ECO:0000313" key="2">
    <source>
        <dbReference type="EMBL" id="OJG35859.1"/>
    </source>
</evidence>
<evidence type="ECO:0000313" key="3">
    <source>
        <dbReference type="Proteomes" id="UP000183700"/>
    </source>
</evidence>
<evidence type="ECO:0000259" key="1">
    <source>
        <dbReference type="PROSITE" id="PS51819"/>
    </source>
</evidence>
<dbReference type="Gene3D" id="3.10.180.10">
    <property type="entry name" value="2,3-Dihydroxybiphenyl 1,2-Dioxygenase, domain 1"/>
    <property type="match status" value="1"/>
</dbReference>
<reference evidence="2 3" key="1">
    <citation type="submission" date="2014-12" db="EMBL/GenBank/DDBJ databases">
        <title>Draft genome sequences of 29 type strains of Enterococci.</title>
        <authorList>
            <person name="Zhong Z."/>
            <person name="Sun Z."/>
            <person name="Liu W."/>
            <person name="Zhang W."/>
            <person name="Zhang H."/>
        </authorList>
    </citation>
    <scope>NUCLEOTIDE SEQUENCE [LARGE SCALE GENOMIC DNA]</scope>
    <source>
        <strain evidence="2 3">DSM 22802</strain>
    </source>
</reference>
<dbReference type="InterPro" id="IPR004360">
    <property type="entry name" value="Glyas_Fos-R_dOase_dom"/>
</dbReference>
<dbReference type="Proteomes" id="UP000183700">
    <property type="component" value="Unassembled WGS sequence"/>
</dbReference>
<dbReference type="STRING" id="319970.RV00_GL002003"/>
<sequence>MKYPIHHVQVTVPDVEKAEAFYDQLFELLGYDISQKFKGYLEHADMQVIEYLGENFDFGICSPKKEYLQEQVDARKPGALQHLAFFAESRAAVDTFYQGLKQTEAKILHDEPREYKEKIAPHYYAVFFESPDGLRFEVFHYPE</sequence>
<dbReference type="AlphaFoldDB" id="A0A1L8SUU5"/>
<keyword evidence="3" id="KW-1185">Reference proteome</keyword>
<accession>A0A1L8SUU5</accession>
<dbReference type="PROSITE" id="PS51819">
    <property type="entry name" value="VOC"/>
    <property type="match status" value="1"/>
</dbReference>
<dbReference type="PANTHER" id="PTHR35006:SF2">
    <property type="entry name" value="GLYOXALASE FAMILY PROTEIN (AFU_ORTHOLOGUE AFUA_5G14830)"/>
    <property type="match status" value="1"/>
</dbReference>
<dbReference type="RefSeq" id="WP_071861844.1">
    <property type="nucleotide sequence ID" value="NZ_CP151541.1"/>
</dbReference>
<gene>
    <name evidence="2" type="ORF">RV00_GL002003</name>
</gene>
<protein>
    <submittedName>
        <fullName evidence="2">Glyoxalase</fullName>
    </submittedName>
</protein>
<feature type="domain" description="VOC" evidence="1">
    <location>
        <begin position="4"/>
        <end position="141"/>
    </location>
</feature>
<proteinExistence type="predicted"/>
<name>A0A1L8SUU5_9ENTE</name>
<dbReference type="EMBL" id="JXKM01000004">
    <property type="protein sequence ID" value="OJG35859.1"/>
    <property type="molecule type" value="Genomic_DNA"/>
</dbReference>
<dbReference type="SUPFAM" id="SSF54593">
    <property type="entry name" value="Glyoxalase/Bleomycin resistance protein/Dihydroxybiphenyl dioxygenase"/>
    <property type="match status" value="1"/>
</dbReference>
<comment type="caution">
    <text evidence="2">The sequence shown here is derived from an EMBL/GenBank/DDBJ whole genome shotgun (WGS) entry which is preliminary data.</text>
</comment>
<dbReference type="OrthoDB" id="5296884at2"/>
<dbReference type="InterPro" id="IPR037523">
    <property type="entry name" value="VOC_core"/>
</dbReference>
<dbReference type="PANTHER" id="PTHR35006">
    <property type="entry name" value="GLYOXALASE FAMILY PROTEIN (AFU_ORTHOLOGUE AFUA_5G14830)"/>
    <property type="match status" value="1"/>
</dbReference>
<dbReference type="Pfam" id="PF00903">
    <property type="entry name" value="Glyoxalase"/>
    <property type="match status" value="1"/>
</dbReference>
<dbReference type="InterPro" id="IPR029068">
    <property type="entry name" value="Glyas_Bleomycin-R_OHBP_Dase"/>
</dbReference>